<accession>A0A655FR82</accession>
<reference evidence="3 4" key="1">
    <citation type="submission" date="2015-03" db="EMBL/GenBank/DDBJ databases">
        <authorList>
            <consortium name="Pathogen Informatics"/>
        </authorList>
    </citation>
    <scope>NUCLEOTIDE SEQUENCE [LARGE SCALE GENOMIC DNA]</scope>
    <source>
        <strain evidence="1 4">Bir 172</strain>
        <strain evidence="2 3">D00501624</strain>
    </source>
</reference>
<dbReference type="EMBL" id="CQQC01001528">
    <property type="protein sequence ID" value="CNW02757.1"/>
    <property type="molecule type" value="Genomic_DNA"/>
</dbReference>
<protein>
    <submittedName>
        <fullName evidence="2">Uncharacterized protein</fullName>
    </submittedName>
</protein>
<organism evidence="2 3">
    <name type="scientific">Mycobacterium tuberculosis</name>
    <dbReference type="NCBI Taxonomy" id="1773"/>
    <lineage>
        <taxon>Bacteria</taxon>
        <taxon>Bacillati</taxon>
        <taxon>Actinomycetota</taxon>
        <taxon>Actinomycetes</taxon>
        <taxon>Mycobacteriales</taxon>
        <taxon>Mycobacteriaceae</taxon>
        <taxon>Mycobacterium</taxon>
        <taxon>Mycobacterium tuberculosis complex</taxon>
    </lineage>
</organism>
<dbReference type="Proteomes" id="UP000048948">
    <property type="component" value="Unassembled WGS sequence"/>
</dbReference>
<evidence type="ECO:0000313" key="3">
    <source>
        <dbReference type="Proteomes" id="UP000039217"/>
    </source>
</evidence>
<evidence type="ECO:0000313" key="1">
    <source>
        <dbReference type="EMBL" id="CKT51727.1"/>
    </source>
</evidence>
<name>A0A655FR82_MYCTX</name>
<dbReference type="AlphaFoldDB" id="A0A655FR82"/>
<dbReference type="Proteomes" id="UP000039217">
    <property type="component" value="Unassembled WGS sequence"/>
</dbReference>
<evidence type="ECO:0000313" key="2">
    <source>
        <dbReference type="EMBL" id="CNW02757.1"/>
    </source>
</evidence>
<sequence>MLFGMNTTKLVIVMPLRLKVGRLMTPEFACVAMPGVLKPPILIWGVLINGVCIVGSVNPPTVVPAGIVIGGTVTDGILSVGRLNAPSAVPAGIVIGGTVTDGILN</sequence>
<proteinExistence type="predicted"/>
<dbReference type="EMBL" id="CNGE01000936">
    <property type="protein sequence ID" value="CKT51727.1"/>
    <property type="molecule type" value="Genomic_DNA"/>
</dbReference>
<evidence type="ECO:0000313" key="4">
    <source>
        <dbReference type="Proteomes" id="UP000048948"/>
    </source>
</evidence>
<gene>
    <name evidence="2" type="ORF">ERS007661_03443</name>
    <name evidence="1" type="ORF">ERS027646_03725</name>
</gene>